<evidence type="ECO:0000256" key="3">
    <source>
        <dbReference type="ARBA" id="ARBA00022630"/>
    </source>
</evidence>
<dbReference type="InterPro" id="IPR046373">
    <property type="entry name" value="Acyl-CoA_Oxase/DH_mid-dom_sf"/>
</dbReference>
<organism evidence="9">
    <name type="scientific">Gongylonema pulchrum</name>
    <dbReference type="NCBI Taxonomy" id="637853"/>
    <lineage>
        <taxon>Eukaryota</taxon>
        <taxon>Metazoa</taxon>
        <taxon>Ecdysozoa</taxon>
        <taxon>Nematoda</taxon>
        <taxon>Chromadorea</taxon>
        <taxon>Rhabditida</taxon>
        <taxon>Spirurina</taxon>
        <taxon>Spiruromorpha</taxon>
        <taxon>Spiruroidea</taxon>
        <taxon>Gongylonematidae</taxon>
        <taxon>Gongylonema</taxon>
    </lineage>
</organism>
<evidence type="ECO:0000256" key="4">
    <source>
        <dbReference type="ARBA" id="ARBA00022827"/>
    </source>
</evidence>
<dbReference type="GO" id="GO:0005743">
    <property type="term" value="C:mitochondrial inner membrane"/>
    <property type="evidence" value="ECO:0007669"/>
    <property type="project" value="TreeGrafter"/>
</dbReference>
<reference evidence="9" key="1">
    <citation type="submission" date="2016-06" db="UniProtKB">
        <authorList>
            <consortium name="WormBaseParasite"/>
        </authorList>
    </citation>
    <scope>IDENTIFICATION</scope>
</reference>
<evidence type="ECO:0000256" key="2">
    <source>
        <dbReference type="ARBA" id="ARBA00004173"/>
    </source>
</evidence>
<keyword evidence="5" id="KW-0809">Transit peptide</keyword>
<dbReference type="InterPro" id="IPR006091">
    <property type="entry name" value="Acyl-CoA_Oxase/DH_mid-dom"/>
</dbReference>
<evidence type="ECO:0000256" key="1">
    <source>
        <dbReference type="ARBA" id="ARBA00001974"/>
    </source>
</evidence>
<evidence type="ECO:0000259" key="8">
    <source>
        <dbReference type="Pfam" id="PF02770"/>
    </source>
</evidence>
<dbReference type="GO" id="GO:0033539">
    <property type="term" value="P:fatty acid beta-oxidation using acyl-CoA dehydrogenase"/>
    <property type="evidence" value="ECO:0007669"/>
    <property type="project" value="TreeGrafter"/>
</dbReference>
<keyword evidence="3" id="KW-0285">Flavoprotein</keyword>
<accession>A0A183DF60</accession>
<dbReference type="InterPro" id="IPR052033">
    <property type="entry name" value="Glutaryl-CoA_DH_mitochondrial"/>
</dbReference>
<evidence type="ECO:0000256" key="6">
    <source>
        <dbReference type="ARBA" id="ARBA00023002"/>
    </source>
</evidence>
<evidence type="ECO:0000256" key="7">
    <source>
        <dbReference type="ARBA" id="ARBA00023128"/>
    </source>
</evidence>
<comment type="subcellular location">
    <subcellularLocation>
        <location evidence="2">Mitochondrion</location>
    </subcellularLocation>
</comment>
<keyword evidence="6" id="KW-0560">Oxidoreductase</keyword>
<dbReference type="PANTHER" id="PTHR42807:SF1">
    <property type="entry name" value="GLUTARYL-COA DEHYDROGENASE, MITOCHONDRIAL"/>
    <property type="match status" value="1"/>
</dbReference>
<dbReference type="PANTHER" id="PTHR42807">
    <property type="entry name" value="GLUTARYL-COA DEHYDROGENASE, MITOCHONDRIAL"/>
    <property type="match status" value="1"/>
</dbReference>
<dbReference type="WBParaSite" id="GPUH_0000736001-mRNA-1">
    <property type="protein sequence ID" value="GPUH_0000736001-mRNA-1"/>
    <property type="gene ID" value="GPUH_0000736001"/>
</dbReference>
<name>A0A183DF60_9BILA</name>
<protein>
    <submittedName>
        <fullName evidence="9">Acyl-CoA_dh_M domain-containing protein</fullName>
    </submittedName>
</protein>
<dbReference type="GO" id="GO:0050660">
    <property type="term" value="F:flavin adenine dinucleotide binding"/>
    <property type="evidence" value="ECO:0007669"/>
    <property type="project" value="TreeGrafter"/>
</dbReference>
<dbReference type="Pfam" id="PF02770">
    <property type="entry name" value="Acyl-CoA_dh_M"/>
    <property type="match status" value="1"/>
</dbReference>
<dbReference type="AlphaFoldDB" id="A0A183DF60"/>
<sequence length="145" mass="16034">LASGKKIGCFGLTEPNHGSDPAGMEAKAVWVPEQKIYKLYGTKTWVSNSPVADVLIVWARSKRHDNQIKGFILEKGMRGLQTPKITGKMSLQTSVTGEIAMDGVPVPEDQLLPKTNVFVNLFIRMKKQINTFKFLANEHLAAPVK</sequence>
<dbReference type="GO" id="GO:0000062">
    <property type="term" value="F:fatty-acyl-CoA binding"/>
    <property type="evidence" value="ECO:0007669"/>
    <property type="project" value="TreeGrafter"/>
</dbReference>
<dbReference type="SUPFAM" id="SSF56645">
    <property type="entry name" value="Acyl-CoA dehydrogenase NM domain-like"/>
    <property type="match status" value="1"/>
</dbReference>
<dbReference type="Gene3D" id="2.40.110.10">
    <property type="entry name" value="Butyryl-CoA Dehydrogenase, subunit A, domain 2"/>
    <property type="match status" value="1"/>
</dbReference>
<proteinExistence type="predicted"/>
<feature type="domain" description="Acyl-CoA oxidase/dehydrogenase middle" evidence="8">
    <location>
        <begin position="9"/>
        <end position="104"/>
    </location>
</feature>
<dbReference type="GO" id="GO:0004361">
    <property type="term" value="F:glutaryl-CoA dehydrogenase activity"/>
    <property type="evidence" value="ECO:0007669"/>
    <property type="project" value="TreeGrafter"/>
</dbReference>
<dbReference type="InterPro" id="IPR009100">
    <property type="entry name" value="AcylCoA_DH/oxidase_NM_dom_sf"/>
</dbReference>
<evidence type="ECO:0000256" key="5">
    <source>
        <dbReference type="ARBA" id="ARBA00022946"/>
    </source>
</evidence>
<keyword evidence="4" id="KW-0274">FAD</keyword>
<dbReference type="GO" id="GO:0046949">
    <property type="term" value="P:fatty-acyl-CoA biosynthetic process"/>
    <property type="evidence" value="ECO:0007669"/>
    <property type="project" value="TreeGrafter"/>
</dbReference>
<comment type="cofactor">
    <cofactor evidence="1">
        <name>FAD</name>
        <dbReference type="ChEBI" id="CHEBI:57692"/>
    </cofactor>
</comment>
<keyword evidence="7" id="KW-0496">Mitochondrion</keyword>
<dbReference type="FunFam" id="2.40.110.10:FF:000008">
    <property type="entry name" value="Glutaryl-CoA dehydrogenase, mitochondrial"/>
    <property type="match status" value="1"/>
</dbReference>
<evidence type="ECO:0000313" key="9">
    <source>
        <dbReference type="WBParaSite" id="GPUH_0000736001-mRNA-1"/>
    </source>
</evidence>